<comment type="caution">
    <text evidence="3">The sequence shown here is derived from an EMBL/GenBank/DDBJ whole genome shotgun (WGS) entry which is preliminary data.</text>
</comment>
<dbReference type="EMBL" id="BIMN01000001">
    <property type="protein sequence ID" value="GCE63263.1"/>
    <property type="molecule type" value="Genomic_DNA"/>
</dbReference>
<dbReference type="Proteomes" id="UP000324831">
    <property type="component" value="Unassembled WGS sequence"/>
</dbReference>
<sequence length="493" mass="57459">MFEYYPSLSWLRAHGLTEVAYASIVGPTNVAWTENQGGYIESNPELRADLRQYGLGRPLPALTEKITPENEDLIWLDLMSKEHPTVKVEKYEEYISNLPKPTSQEVRETMQRIRDHTFSLKYPCFSGTGWFLDYIIPEDGKYPTKWFVATNAHVLIGMRFKNNPYNQPQPNGWCWNYNFQHTPIIISKDRRQEINIQEPERVLSWNRFQTPTVTRKKNTERKVFFSWIEDPKLFYVPLNFLGPKFNTETRRYEDYFKDFAILEIEFSSEEEAMVMTSNIYNKYYKKHNKFKRLDFLYPDLMYMYTGNQMVSENPQLFSLGYAGDPQHQYKPIDNYNPVTGTVSHLESWSTSIEGRPTSVKNNNNQDLIGFANTGLITQKCPFSKLLWGGKKYQEWGYKYVVNNLGMGPGTSGSLVTNIDGGVLGLYTSRLNGLWSTVTPLRSEGVYRNGMIVFPRYDLIRGVPGQKESYRSQLDKYYPNAKTFLRSTNLNPRK</sequence>
<dbReference type="SUPFAM" id="SSF50494">
    <property type="entry name" value="Trypsin-like serine proteases"/>
    <property type="match status" value="1"/>
</dbReference>
<protein>
    <submittedName>
        <fullName evidence="3">Membrane-associated lipoprotein</fullName>
    </submittedName>
</protein>
<evidence type="ECO:0000256" key="1">
    <source>
        <dbReference type="ARBA" id="ARBA00022475"/>
    </source>
</evidence>
<dbReference type="Pfam" id="PF01732">
    <property type="entry name" value="Mycop_pep_DUF31"/>
    <property type="match status" value="1"/>
</dbReference>
<evidence type="ECO:0000313" key="4">
    <source>
        <dbReference type="Proteomes" id="UP000324831"/>
    </source>
</evidence>
<dbReference type="InterPro" id="IPR022382">
    <property type="entry name" value="Mycoplasma_peptidase_DUF31"/>
</dbReference>
<name>A0A478FPI9_9MOLU</name>
<accession>A0A478FPI9</accession>
<gene>
    <name evidence="3" type="ORF">MHSWG343_02490</name>
</gene>
<dbReference type="InterPro" id="IPR009003">
    <property type="entry name" value="Peptidase_S1_PA"/>
</dbReference>
<keyword evidence="1" id="KW-0472">Membrane</keyword>
<evidence type="ECO:0000259" key="2">
    <source>
        <dbReference type="Pfam" id="PF01732"/>
    </source>
</evidence>
<dbReference type="NCBIfam" id="NF045841">
    <property type="entry name" value="Ig_SerProt_MIP"/>
    <property type="match status" value="1"/>
</dbReference>
<proteinExistence type="predicted"/>
<organism evidence="3 4">
    <name type="scientific">Candidatus Mycoplasma haematohominis</name>
    <dbReference type="NCBI Taxonomy" id="1494318"/>
    <lineage>
        <taxon>Bacteria</taxon>
        <taxon>Bacillati</taxon>
        <taxon>Mycoplasmatota</taxon>
        <taxon>Mollicutes</taxon>
        <taxon>Mycoplasmataceae</taxon>
        <taxon>Mycoplasma</taxon>
    </lineage>
</organism>
<feature type="domain" description="DUF31" evidence="2">
    <location>
        <begin position="113"/>
        <end position="427"/>
    </location>
</feature>
<keyword evidence="3" id="KW-0449">Lipoprotein</keyword>
<keyword evidence="1" id="KW-1003">Cell membrane</keyword>
<dbReference type="AlphaFoldDB" id="A0A478FPI9"/>
<evidence type="ECO:0000313" key="3">
    <source>
        <dbReference type="EMBL" id="GCE63263.1"/>
    </source>
</evidence>
<reference evidence="3 4" key="1">
    <citation type="submission" date="2019-01" db="EMBL/GenBank/DDBJ databases">
        <title>Draft genome sequences of Candidatus Mycoplasma haemohominis SWG34-3 identified from a patient with pyrexia, anemia and liver dysfunction.</title>
        <authorList>
            <person name="Sekizuka T."/>
            <person name="Hattori N."/>
            <person name="Katano H."/>
            <person name="Takuma T."/>
            <person name="Ito T."/>
            <person name="Arai N."/>
            <person name="Yanai R."/>
            <person name="Ishii S."/>
            <person name="Miura Y."/>
            <person name="Tokunaga T."/>
            <person name="Watanabe H."/>
            <person name="Nomura N."/>
            <person name="Eguchi J."/>
            <person name="Arai T."/>
            <person name="Hasegawa H."/>
            <person name="Nakamaki T."/>
            <person name="Wakita T."/>
            <person name="Niki Y."/>
            <person name="Kuroda M."/>
        </authorList>
    </citation>
    <scope>NUCLEOTIDE SEQUENCE [LARGE SCALE GENOMIC DNA]</scope>
    <source>
        <strain evidence="3">SWG34-3</strain>
    </source>
</reference>
<dbReference type="InterPro" id="IPR022381">
    <property type="entry name" value="Uncharacterised_MG067"/>
</dbReference>
<dbReference type="PRINTS" id="PR00840">
    <property type="entry name" value="Y06768FAMILY"/>
</dbReference>